<dbReference type="Proteomes" id="UP000003929">
    <property type="component" value="Segment"/>
</dbReference>
<reference evidence="1 2" key="1">
    <citation type="journal article" date="2012" name="Proc. Natl. Acad. Sci. U.S.A.">
        <title>Archaeal virus with exceptional virion architecture and the largest single-stranded DNA genome.</title>
        <authorList>
            <person name="Mochizuki T."/>
            <person name="Krupovic M."/>
            <person name="Pehau-Arnaudet G."/>
            <person name="Sako Y."/>
            <person name="Forterre P."/>
            <person name="Prangishvili D."/>
        </authorList>
    </citation>
    <scope>NUCLEOTIDE SEQUENCE [LARGE SCALE GENOMIC DNA]</scope>
</reference>
<evidence type="ECO:0000313" key="1">
    <source>
        <dbReference type="EMBL" id="CCG27869.1"/>
    </source>
</evidence>
<organism evidence="1 2">
    <name type="scientific">Alphaspiravirus yamagawaense</name>
    <dbReference type="NCBI Taxonomy" id="1157339"/>
    <lineage>
        <taxon>Viruses</taxon>
        <taxon>Viruses incertae sedis</taxon>
        <taxon>Spiraviridae</taxon>
        <taxon>Alphaspiravirus</taxon>
    </lineage>
</organism>
<dbReference type="SMR" id="J7QC84"/>
<name>J7QC84_9VIRU</name>
<dbReference type="GeneID" id="40526286"/>
<keyword evidence="2" id="KW-1185">Reference proteome</keyword>
<protein>
    <submittedName>
        <fullName evidence="1">Uncharacterized protein</fullName>
    </submittedName>
</protein>
<sequence length="66" mass="7365">MGKYATLTQDLPEEYRKAHPICVASKVAKMGYEPARAPRDVRQRAAEECIREGKLHGIVKLLSPSV</sequence>
<dbReference type="RefSeq" id="YP_009666101.1">
    <property type="nucleotide sequence ID" value="NC_043427.1"/>
</dbReference>
<gene>
    <name evidence="1" type="primary">56-66</name>
</gene>
<accession>J7QC84</accession>
<dbReference type="KEGG" id="vg:40526286"/>
<evidence type="ECO:0000313" key="2">
    <source>
        <dbReference type="Proteomes" id="UP000003929"/>
    </source>
</evidence>
<proteinExistence type="predicted"/>
<dbReference type="EMBL" id="HE681887">
    <property type="protein sequence ID" value="CCG27869.1"/>
    <property type="molecule type" value="Genomic_DNA"/>
</dbReference>